<dbReference type="Proteomes" id="UP000282076">
    <property type="component" value="Unassembled WGS sequence"/>
</dbReference>
<feature type="compositionally biased region" description="Basic residues" evidence="11">
    <location>
        <begin position="347"/>
        <end position="356"/>
    </location>
</feature>
<dbReference type="PROSITE" id="PS51721">
    <property type="entry name" value="G_CP"/>
    <property type="match status" value="1"/>
</dbReference>
<dbReference type="Gene3D" id="1.10.40.50">
    <property type="entry name" value="Probable gtpase engc, domain 3"/>
    <property type="match status" value="1"/>
</dbReference>
<accession>A0A494YDF5</accession>
<evidence type="ECO:0000256" key="9">
    <source>
        <dbReference type="ARBA" id="ARBA00023134"/>
    </source>
</evidence>
<keyword evidence="6 10" id="KW-0378">Hydrolase</keyword>
<reference evidence="14 15" key="1">
    <citation type="submission" date="2018-10" db="EMBL/GenBank/DDBJ databases">
        <title>Cohnella sp. M2MS4P-1, whole genome shotgun sequence.</title>
        <authorList>
            <person name="Tuo L."/>
        </authorList>
    </citation>
    <scope>NUCLEOTIDE SEQUENCE [LARGE SCALE GENOMIC DNA]</scope>
    <source>
        <strain evidence="14 15">M2MS4P-1</strain>
    </source>
</reference>
<feature type="domain" description="CP-type G" evidence="13">
    <location>
        <begin position="107"/>
        <end position="266"/>
    </location>
</feature>
<evidence type="ECO:0000256" key="4">
    <source>
        <dbReference type="ARBA" id="ARBA00022730"/>
    </source>
</evidence>
<dbReference type="OrthoDB" id="9809485at2"/>
<dbReference type="Gene3D" id="3.40.50.300">
    <property type="entry name" value="P-loop containing nucleotide triphosphate hydrolases"/>
    <property type="match status" value="1"/>
</dbReference>
<protein>
    <recommendedName>
        <fullName evidence="10">Small ribosomal subunit biogenesis GTPase RsgA</fullName>
        <ecNumber evidence="10">3.6.1.-</ecNumber>
    </recommendedName>
</protein>
<keyword evidence="5 10" id="KW-0547">Nucleotide-binding</keyword>
<dbReference type="HAMAP" id="MF_01820">
    <property type="entry name" value="GTPase_RsgA"/>
    <property type="match status" value="1"/>
</dbReference>
<evidence type="ECO:0000256" key="5">
    <source>
        <dbReference type="ARBA" id="ARBA00022741"/>
    </source>
</evidence>
<keyword evidence="3 10" id="KW-0479">Metal-binding</keyword>
<evidence type="ECO:0000256" key="2">
    <source>
        <dbReference type="ARBA" id="ARBA00022517"/>
    </source>
</evidence>
<dbReference type="GO" id="GO:0019843">
    <property type="term" value="F:rRNA binding"/>
    <property type="evidence" value="ECO:0007669"/>
    <property type="project" value="UniProtKB-KW"/>
</dbReference>
<evidence type="ECO:0000259" key="12">
    <source>
        <dbReference type="PROSITE" id="PS50936"/>
    </source>
</evidence>
<keyword evidence="4 10" id="KW-0699">rRNA-binding</keyword>
<dbReference type="EMBL" id="RBZM01000001">
    <property type="protein sequence ID" value="RKP58321.1"/>
    <property type="molecule type" value="Genomic_DNA"/>
</dbReference>
<comment type="cofactor">
    <cofactor evidence="10">
        <name>Zn(2+)</name>
        <dbReference type="ChEBI" id="CHEBI:29105"/>
    </cofactor>
    <text evidence="10">Binds 1 zinc ion per subunit.</text>
</comment>
<dbReference type="InterPro" id="IPR010914">
    <property type="entry name" value="RsgA_GTPase_dom"/>
</dbReference>
<dbReference type="PROSITE" id="PS50936">
    <property type="entry name" value="ENGC_GTPASE"/>
    <property type="match status" value="1"/>
</dbReference>
<organism evidence="14 15">
    <name type="scientific">Cohnella endophytica</name>
    <dbReference type="NCBI Taxonomy" id="2419778"/>
    <lineage>
        <taxon>Bacteria</taxon>
        <taxon>Bacillati</taxon>
        <taxon>Bacillota</taxon>
        <taxon>Bacilli</taxon>
        <taxon>Bacillales</taxon>
        <taxon>Paenibacillaceae</taxon>
        <taxon>Cohnella</taxon>
    </lineage>
</organism>
<dbReference type="Pfam" id="PF03193">
    <property type="entry name" value="RsgA_GTPase"/>
    <property type="match status" value="1"/>
</dbReference>
<keyword evidence="2 10" id="KW-0690">Ribosome biogenesis</keyword>
<feature type="binding site" evidence="10">
    <location>
        <position position="289"/>
    </location>
    <ligand>
        <name>Zn(2+)</name>
        <dbReference type="ChEBI" id="CHEBI:29105"/>
    </ligand>
</feature>
<evidence type="ECO:0000256" key="8">
    <source>
        <dbReference type="ARBA" id="ARBA00022884"/>
    </source>
</evidence>
<feature type="binding site" evidence="10">
    <location>
        <position position="296"/>
    </location>
    <ligand>
        <name>Zn(2+)</name>
        <dbReference type="ChEBI" id="CHEBI:29105"/>
    </ligand>
</feature>
<evidence type="ECO:0000313" key="14">
    <source>
        <dbReference type="EMBL" id="RKP58321.1"/>
    </source>
</evidence>
<comment type="subcellular location">
    <subcellularLocation>
        <location evidence="10">Cytoplasm</location>
    </subcellularLocation>
</comment>
<dbReference type="GO" id="GO:0005737">
    <property type="term" value="C:cytoplasm"/>
    <property type="evidence" value="ECO:0007669"/>
    <property type="project" value="UniProtKB-SubCell"/>
</dbReference>
<keyword evidence="9 10" id="KW-0342">GTP-binding</keyword>
<feature type="domain" description="EngC GTPase" evidence="12">
    <location>
        <begin position="117"/>
        <end position="264"/>
    </location>
</feature>
<keyword evidence="8 10" id="KW-0694">RNA-binding</keyword>
<dbReference type="InterPro" id="IPR027417">
    <property type="entry name" value="P-loop_NTPase"/>
</dbReference>
<feature type="binding site" evidence="10">
    <location>
        <begin position="156"/>
        <end position="159"/>
    </location>
    <ligand>
        <name>GTP</name>
        <dbReference type="ChEBI" id="CHEBI:37565"/>
    </ligand>
</feature>
<feature type="binding site" evidence="10">
    <location>
        <begin position="208"/>
        <end position="216"/>
    </location>
    <ligand>
        <name>GTP</name>
        <dbReference type="ChEBI" id="CHEBI:37565"/>
    </ligand>
</feature>
<name>A0A494YDF5_9BACL</name>
<feature type="region of interest" description="Disordered" evidence="11">
    <location>
        <begin position="331"/>
        <end position="367"/>
    </location>
</feature>
<dbReference type="EC" id="3.6.1.-" evidence="10"/>
<feature type="binding site" evidence="10">
    <location>
        <position position="294"/>
    </location>
    <ligand>
        <name>Zn(2+)</name>
        <dbReference type="ChEBI" id="CHEBI:29105"/>
    </ligand>
</feature>
<dbReference type="GO" id="GO:0042274">
    <property type="term" value="P:ribosomal small subunit biogenesis"/>
    <property type="evidence" value="ECO:0007669"/>
    <property type="project" value="UniProtKB-UniRule"/>
</dbReference>
<keyword evidence="1 10" id="KW-0963">Cytoplasm</keyword>
<sequence length="367" mass="40653">MIENNQLQAYGWNQHWDDVLSRHFANASENLSPARVIAQFSHSYSLMTESGEHSAVVTGKFEFNAAKRGDYPAVGDWVLVAQLPNERRSVIHAVLPRRSAMVRKVAGQVLEDQIIGANLDYLFIVNALNLDFNLRKIERYLIAAWESGAKPIVLLTKADLVDDPANFASQVEQIAPGVPVHVVSAHRDQGKEALQAYMQPGNTIGVTGSSGVGKSTLLNWLAGEDLQHVQGIRESDARGRHTTTHRELFLLQGGALFMDTPGMRELQLWDADEGIQHAFSDIEALADHCRYRDCRHENAQGCAVLDAIEAGELDAKRLANYRKTSRELARLARKDQAGSAKSGQKSARAKPSKPRPRANQFADWDND</sequence>
<dbReference type="NCBIfam" id="TIGR00157">
    <property type="entry name" value="ribosome small subunit-dependent GTPase A"/>
    <property type="match status" value="1"/>
</dbReference>
<dbReference type="SUPFAM" id="SSF52540">
    <property type="entry name" value="P-loop containing nucleoside triphosphate hydrolases"/>
    <property type="match status" value="1"/>
</dbReference>
<dbReference type="PANTHER" id="PTHR32120">
    <property type="entry name" value="SMALL RIBOSOMAL SUBUNIT BIOGENESIS GTPASE RSGA"/>
    <property type="match status" value="1"/>
</dbReference>
<dbReference type="PANTHER" id="PTHR32120:SF10">
    <property type="entry name" value="SMALL RIBOSOMAL SUBUNIT BIOGENESIS GTPASE RSGA"/>
    <property type="match status" value="1"/>
</dbReference>
<dbReference type="GO" id="GO:0046872">
    <property type="term" value="F:metal ion binding"/>
    <property type="evidence" value="ECO:0007669"/>
    <property type="project" value="UniProtKB-KW"/>
</dbReference>
<evidence type="ECO:0000256" key="6">
    <source>
        <dbReference type="ARBA" id="ARBA00022801"/>
    </source>
</evidence>
<dbReference type="GO" id="GO:0005525">
    <property type="term" value="F:GTP binding"/>
    <property type="evidence" value="ECO:0007669"/>
    <property type="project" value="UniProtKB-UniRule"/>
</dbReference>
<dbReference type="InterPro" id="IPR004881">
    <property type="entry name" value="Ribosome_biogen_GTPase_RsgA"/>
</dbReference>
<evidence type="ECO:0000256" key="3">
    <source>
        <dbReference type="ARBA" id="ARBA00022723"/>
    </source>
</evidence>
<feature type="binding site" evidence="10">
    <location>
        <position position="302"/>
    </location>
    <ligand>
        <name>Zn(2+)</name>
        <dbReference type="ChEBI" id="CHEBI:29105"/>
    </ligand>
</feature>
<evidence type="ECO:0000259" key="13">
    <source>
        <dbReference type="PROSITE" id="PS51721"/>
    </source>
</evidence>
<comment type="subunit">
    <text evidence="10">Monomer. Associates with 30S ribosomal subunit, binds 16S rRNA.</text>
</comment>
<keyword evidence="7 10" id="KW-0862">Zinc</keyword>
<comment type="similarity">
    <text evidence="10">Belongs to the TRAFAC class YlqF/YawG GTPase family. RsgA subfamily.</text>
</comment>
<dbReference type="CDD" id="cd01854">
    <property type="entry name" value="YjeQ_EngC"/>
    <property type="match status" value="1"/>
</dbReference>
<dbReference type="InterPro" id="IPR030378">
    <property type="entry name" value="G_CP_dom"/>
</dbReference>
<dbReference type="AlphaFoldDB" id="A0A494YDF5"/>
<evidence type="ECO:0000313" key="15">
    <source>
        <dbReference type="Proteomes" id="UP000282076"/>
    </source>
</evidence>
<keyword evidence="15" id="KW-1185">Reference proteome</keyword>
<evidence type="ECO:0000256" key="11">
    <source>
        <dbReference type="SAM" id="MobiDB-lite"/>
    </source>
</evidence>
<comment type="function">
    <text evidence="10">One of several proteins that assist in the late maturation steps of the functional core of the 30S ribosomal subunit. Helps release RbfA from mature subunits. May play a role in the assembly of ribosomal proteins into the subunit. Circularly permuted GTPase that catalyzes slow GTP hydrolysis, GTPase activity is stimulated by the 30S ribosomal subunit.</text>
</comment>
<dbReference type="GO" id="GO:0003924">
    <property type="term" value="F:GTPase activity"/>
    <property type="evidence" value="ECO:0007669"/>
    <property type="project" value="UniProtKB-UniRule"/>
</dbReference>
<gene>
    <name evidence="10 14" type="primary">rsgA</name>
    <name evidence="14" type="ORF">D7Z26_00480</name>
</gene>
<proteinExistence type="inferred from homology"/>
<evidence type="ECO:0000256" key="7">
    <source>
        <dbReference type="ARBA" id="ARBA00022833"/>
    </source>
</evidence>
<comment type="caution">
    <text evidence="14">The sequence shown here is derived from an EMBL/GenBank/DDBJ whole genome shotgun (WGS) entry which is preliminary data.</text>
</comment>
<evidence type="ECO:0000256" key="10">
    <source>
        <dbReference type="HAMAP-Rule" id="MF_01820"/>
    </source>
</evidence>
<evidence type="ECO:0000256" key="1">
    <source>
        <dbReference type="ARBA" id="ARBA00022490"/>
    </source>
</evidence>